<reference evidence="6 7" key="1">
    <citation type="submission" date="2024-02" db="EMBL/GenBank/DDBJ databases">
        <title>A novel Gemmatimonadota bacterium.</title>
        <authorList>
            <person name="Du Z.-J."/>
            <person name="Ye Y.-Q."/>
        </authorList>
    </citation>
    <scope>NUCLEOTIDE SEQUENCE [LARGE SCALE GENOMIC DNA]</scope>
    <source>
        <strain evidence="6 7">DH-20</strain>
    </source>
</reference>
<accession>A0ABU9EAX0</accession>
<dbReference type="Proteomes" id="UP001484239">
    <property type="component" value="Unassembled WGS sequence"/>
</dbReference>
<evidence type="ECO:0000313" key="6">
    <source>
        <dbReference type="EMBL" id="MEK9501881.1"/>
    </source>
</evidence>
<proteinExistence type="predicted"/>
<dbReference type="InterPro" id="IPR001647">
    <property type="entry name" value="HTH_TetR"/>
</dbReference>
<evidence type="ECO:0000256" key="4">
    <source>
        <dbReference type="PROSITE-ProRule" id="PRU00335"/>
    </source>
</evidence>
<dbReference type="Pfam" id="PF13305">
    <property type="entry name" value="TetR_C_33"/>
    <property type="match status" value="1"/>
</dbReference>
<dbReference type="PROSITE" id="PS50977">
    <property type="entry name" value="HTH_TETR_2"/>
    <property type="match status" value="1"/>
</dbReference>
<sequence>MTREQVAEVAYRRFRDGGFDAVSLRGVAGDVGVTAPALYRIFEGKGDLVAAGIERGLRHLHTRLTGALVADEPRERLQRTMSGLLEFALAEPRIYQTLAYPSQEPGVQEVVNRLHGVVVTVVRFLTDRVRECMDAEVLRPDSPERVALVLWSGSHGLISTWLSGHLPLHECELRELYQEFGRLTVAGVGMRADG</sequence>
<protein>
    <submittedName>
        <fullName evidence="6">TetR/AcrR family transcriptional regulator</fullName>
    </submittedName>
</protein>
<dbReference type="InterPro" id="IPR050109">
    <property type="entry name" value="HTH-type_TetR-like_transc_reg"/>
</dbReference>
<organism evidence="6 7">
    <name type="scientific">Gaopeijia maritima</name>
    <dbReference type="NCBI Taxonomy" id="3119007"/>
    <lineage>
        <taxon>Bacteria</taxon>
        <taxon>Pseudomonadati</taxon>
        <taxon>Gemmatimonadota</taxon>
        <taxon>Longimicrobiia</taxon>
        <taxon>Gaopeijiales</taxon>
        <taxon>Gaopeijiaceae</taxon>
        <taxon>Gaopeijia</taxon>
    </lineage>
</organism>
<evidence type="ECO:0000313" key="7">
    <source>
        <dbReference type="Proteomes" id="UP001484239"/>
    </source>
</evidence>
<evidence type="ECO:0000256" key="2">
    <source>
        <dbReference type="ARBA" id="ARBA00023125"/>
    </source>
</evidence>
<keyword evidence="3" id="KW-0804">Transcription</keyword>
<dbReference type="SUPFAM" id="SSF48498">
    <property type="entry name" value="Tetracyclin repressor-like, C-terminal domain"/>
    <property type="match status" value="1"/>
</dbReference>
<dbReference type="PANTHER" id="PTHR30055">
    <property type="entry name" value="HTH-TYPE TRANSCRIPTIONAL REGULATOR RUTR"/>
    <property type="match status" value="1"/>
</dbReference>
<dbReference type="RefSeq" id="WP_405278989.1">
    <property type="nucleotide sequence ID" value="NZ_JBBHLI010000007.1"/>
</dbReference>
<dbReference type="Gene3D" id="1.10.357.10">
    <property type="entry name" value="Tetracycline Repressor, domain 2"/>
    <property type="match status" value="1"/>
</dbReference>
<feature type="DNA-binding region" description="H-T-H motif" evidence="4">
    <location>
        <begin position="23"/>
        <end position="42"/>
    </location>
</feature>
<evidence type="ECO:0000256" key="3">
    <source>
        <dbReference type="ARBA" id="ARBA00023163"/>
    </source>
</evidence>
<feature type="domain" description="HTH tetR-type" evidence="5">
    <location>
        <begin position="1"/>
        <end position="60"/>
    </location>
</feature>
<dbReference type="InterPro" id="IPR025996">
    <property type="entry name" value="MT1864/Rv1816-like_C"/>
</dbReference>
<keyword evidence="2 4" id="KW-0238">DNA-binding</keyword>
<keyword evidence="1" id="KW-0805">Transcription regulation</keyword>
<dbReference type="PANTHER" id="PTHR30055:SF234">
    <property type="entry name" value="HTH-TYPE TRANSCRIPTIONAL REGULATOR BETI"/>
    <property type="match status" value="1"/>
</dbReference>
<gene>
    <name evidence="6" type="ORF">WI372_12890</name>
</gene>
<dbReference type="SUPFAM" id="SSF46689">
    <property type="entry name" value="Homeodomain-like"/>
    <property type="match status" value="1"/>
</dbReference>
<evidence type="ECO:0000259" key="5">
    <source>
        <dbReference type="PROSITE" id="PS50977"/>
    </source>
</evidence>
<dbReference type="InterPro" id="IPR036271">
    <property type="entry name" value="Tet_transcr_reg_TetR-rel_C_sf"/>
</dbReference>
<evidence type="ECO:0000256" key="1">
    <source>
        <dbReference type="ARBA" id="ARBA00023015"/>
    </source>
</evidence>
<dbReference type="Pfam" id="PF00440">
    <property type="entry name" value="TetR_N"/>
    <property type="match status" value="1"/>
</dbReference>
<dbReference type="InterPro" id="IPR009057">
    <property type="entry name" value="Homeodomain-like_sf"/>
</dbReference>
<dbReference type="EMBL" id="JBBHLI010000007">
    <property type="protein sequence ID" value="MEK9501881.1"/>
    <property type="molecule type" value="Genomic_DNA"/>
</dbReference>
<name>A0ABU9EAX0_9BACT</name>
<keyword evidence="7" id="KW-1185">Reference proteome</keyword>
<comment type="caution">
    <text evidence="6">The sequence shown here is derived from an EMBL/GenBank/DDBJ whole genome shotgun (WGS) entry which is preliminary data.</text>
</comment>